<gene>
    <name evidence="2" type="ORF">SAMN04487943_11174</name>
</gene>
<dbReference type="Gene3D" id="2.30.30.40">
    <property type="entry name" value="SH3 Domains"/>
    <property type="match status" value="1"/>
</dbReference>
<name>A0A1I4PI12_9BACI</name>
<dbReference type="PROSITE" id="PS51781">
    <property type="entry name" value="SH3B"/>
    <property type="match status" value="1"/>
</dbReference>
<dbReference type="InterPro" id="IPR036365">
    <property type="entry name" value="PGBD-like_sf"/>
</dbReference>
<protein>
    <submittedName>
        <fullName evidence="2">Beta-N-acetylglucosaminidase</fullName>
    </submittedName>
</protein>
<dbReference type="Proteomes" id="UP000198565">
    <property type="component" value="Unassembled WGS sequence"/>
</dbReference>
<organism evidence="2 3">
    <name type="scientific">Gracilibacillus orientalis</name>
    <dbReference type="NCBI Taxonomy" id="334253"/>
    <lineage>
        <taxon>Bacteria</taxon>
        <taxon>Bacillati</taxon>
        <taxon>Bacillota</taxon>
        <taxon>Bacilli</taxon>
        <taxon>Bacillales</taxon>
        <taxon>Bacillaceae</taxon>
        <taxon>Gracilibacillus</taxon>
    </lineage>
</organism>
<dbReference type="InterPro" id="IPR036366">
    <property type="entry name" value="PGBDSf"/>
</dbReference>
<dbReference type="Pfam" id="PF01832">
    <property type="entry name" value="Glucosaminidase"/>
    <property type="match status" value="1"/>
</dbReference>
<dbReference type="AlphaFoldDB" id="A0A1I4PI12"/>
<dbReference type="SUPFAM" id="SSF47090">
    <property type="entry name" value="PGBD-like"/>
    <property type="match status" value="3"/>
</dbReference>
<dbReference type="Pfam" id="PF01471">
    <property type="entry name" value="PG_binding_1"/>
    <property type="match status" value="3"/>
</dbReference>
<reference evidence="3" key="1">
    <citation type="submission" date="2016-10" db="EMBL/GenBank/DDBJ databases">
        <authorList>
            <person name="Varghese N."/>
            <person name="Submissions S."/>
        </authorList>
    </citation>
    <scope>NUCLEOTIDE SEQUENCE [LARGE SCALE GENOMIC DNA]</scope>
    <source>
        <strain evidence="3">CGMCC 1.4250</strain>
    </source>
</reference>
<feature type="domain" description="SH3b" evidence="1">
    <location>
        <begin position="244"/>
        <end position="315"/>
    </location>
</feature>
<dbReference type="Pfam" id="PF08239">
    <property type="entry name" value="SH3_3"/>
    <property type="match status" value="1"/>
</dbReference>
<evidence type="ECO:0000313" key="2">
    <source>
        <dbReference type="EMBL" id="SFM27145.1"/>
    </source>
</evidence>
<evidence type="ECO:0000313" key="3">
    <source>
        <dbReference type="Proteomes" id="UP000198565"/>
    </source>
</evidence>
<dbReference type="SMART" id="SM00287">
    <property type="entry name" value="SH3b"/>
    <property type="match status" value="1"/>
</dbReference>
<dbReference type="GO" id="GO:0004040">
    <property type="term" value="F:amidase activity"/>
    <property type="evidence" value="ECO:0007669"/>
    <property type="project" value="InterPro"/>
</dbReference>
<keyword evidence="3" id="KW-1185">Reference proteome</keyword>
<dbReference type="STRING" id="334253.SAMN04487943_11174"/>
<evidence type="ECO:0000259" key="1">
    <source>
        <dbReference type="PROSITE" id="PS51781"/>
    </source>
</evidence>
<dbReference type="InterPro" id="IPR002477">
    <property type="entry name" value="Peptidoglycan-bd-like"/>
</dbReference>
<dbReference type="Gene3D" id="1.10.101.10">
    <property type="entry name" value="PGBD-like superfamily/PGBD"/>
    <property type="match status" value="3"/>
</dbReference>
<proteinExistence type="predicted"/>
<sequence>MISLKEGLTKLGFGNMNINEIYGNFTAIRVSQFQDYYDLRATGVADPQTVELLNEIVDTPFQEGESHSSVSTLKEKLKRIGFGGMNINEAYGSYTAKRVSEFQSLYGLKANGIVDPVTESHIDQIYNSPYQNGKEHEDMIKFKEMLNKIGYGYINVNETFGSFSEQKVKEFQGDMELPVSGILDKLTIEKLTEVFERKIIYYETPYDTTVNEQLNLQLGLSTPPQTDLYSSSHGYILTDNLNFEQNGSITGSGVNVRSAPDTTKNNVEYTLARGTTFEYIKNVTGTSVGGNTEWYEIKYKGKTLYVHNSLASKKSLSATVKAVSNIYESKRTDSHTYYRLSSGSSVTVVSKGSTWTEINGRTWRNAKRNDVLQYLDPQKQDDFQHLLLSSSPNVSSSQINRVLDGKGVLDGEGSAFIEASKKHEVNEIYLISHALLETGHGTSDLAKGIEVGENSSGNPVLVNSSNRSDLTNVEEVYNMFGIGAYDGSAKRDGAIRAYKEGWDSVDKAIIGGAKFIGESYIHNQNQQNTLYKMRWNPSAPGYPQYATDMGWAAKQVSNIKSMYDKLDNPILVFDIPKYR</sequence>
<dbReference type="EMBL" id="FOTR01000011">
    <property type="protein sequence ID" value="SFM27145.1"/>
    <property type="molecule type" value="Genomic_DNA"/>
</dbReference>
<accession>A0A1I4PI12</accession>
<dbReference type="Gene3D" id="1.10.530.10">
    <property type="match status" value="1"/>
</dbReference>
<dbReference type="InterPro" id="IPR003646">
    <property type="entry name" value="SH3-like_bac-type"/>
</dbReference>
<dbReference type="SMART" id="SM00047">
    <property type="entry name" value="LYZ2"/>
    <property type="match status" value="1"/>
</dbReference>
<dbReference type="InterPro" id="IPR002901">
    <property type="entry name" value="MGlyc_endo_b_GlcNAc-like_dom"/>
</dbReference>